<dbReference type="KEGG" id="cpsk:Q0N40_10350"/>
<feature type="region of interest" description="Disordered" evidence="1">
    <location>
        <begin position="1"/>
        <end position="42"/>
    </location>
</feature>
<organism evidence="2 3">
    <name type="scientific">Corynebacterium pseudokroppenstedtii</name>
    <dbReference type="NCBI Taxonomy" id="2804917"/>
    <lineage>
        <taxon>Bacteria</taxon>
        <taxon>Bacillati</taxon>
        <taxon>Actinomycetota</taxon>
        <taxon>Actinomycetes</taxon>
        <taxon>Mycobacteriales</taxon>
        <taxon>Corynebacteriaceae</taxon>
        <taxon>Corynebacterium</taxon>
    </lineage>
</organism>
<reference evidence="2 3" key="1">
    <citation type="submission" date="2023-10" db="EMBL/GenBank/DDBJ databases">
        <title>complete genome sequence of Corynebacterium pseudokroppenstedtii P15-C1.</title>
        <authorList>
            <person name="Bruggemann H."/>
            <person name="Poehlein A."/>
        </authorList>
    </citation>
    <scope>NUCLEOTIDE SEQUENCE [LARGE SCALE GENOMIC DNA]</scope>
    <source>
        <strain evidence="2 3">P15_C1</strain>
    </source>
</reference>
<protein>
    <submittedName>
        <fullName evidence="2">Uncharacterized protein</fullName>
    </submittedName>
</protein>
<proteinExistence type="predicted"/>
<gene>
    <name evidence="2" type="ORF">Q0N40_10350</name>
</gene>
<evidence type="ECO:0000313" key="2">
    <source>
        <dbReference type="EMBL" id="WPF24897.1"/>
    </source>
</evidence>
<keyword evidence="3" id="KW-1185">Reference proteome</keyword>
<accession>A0AAU0PZG8</accession>
<dbReference type="Proteomes" id="UP001174314">
    <property type="component" value="Chromosome"/>
</dbReference>
<evidence type="ECO:0000313" key="3">
    <source>
        <dbReference type="Proteomes" id="UP001174314"/>
    </source>
</evidence>
<name>A0AAU0PZG8_9CORY</name>
<dbReference type="EMBL" id="CP137757">
    <property type="protein sequence ID" value="WPF24897.1"/>
    <property type="molecule type" value="Genomic_DNA"/>
</dbReference>
<dbReference type="RefSeq" id="WP_204087677.1">
    <property type="nucleotide sequence ID" value="NZ_CP137757.1"/>
</dbReference>
<sequence>MLSPSINHDAPTSVVGDEVEIGHRAQQGHMPEEGTPATEEEPKLRIKLHQYVDG</sequence>
<evidence type="ECO:0000256" key="1">
    <source>
        <dbReference type="SAM" id="MobiDB-lite"/>
    </source>
</evidence>
<dbReference type="AlphaFoldDB" id="A0AAU0PZG8"/>